<dbReference type="InterPro" id="IPR013106">
    <property type="entry name" value="Ig_V-set"/>
</dbReference>
<accession>W5LX73</accession>
<evidence type="ECO:0000259" key="1">
    <source>
        <dbReference type="SMART" id="SM00406"/>
    </source>
</evidence>
<dbReference type="GeneTree" id="ENSGT00940000153770"/>
<dbReference type="AlphaFoldDB" id="W5LX73"/>
<dbReference type="Gene3D" id="2.60.40.10">
    <property type="entry name" value="Immunoglobulins"/>
    <property type="match status" value="1"/>
</dbReference>
<dbReference type="FunFam" id="2.60.40.10:FF:003350">
    <property type="entry name" value="Immunoglobulin light 3 variable 3"/>
    <property type="match status" value="1"/>
</dbReference>
<dbReference type="InterPro" id="IPR036179">
    <property type="entry name" value="Ig-like_dom_sf"/>
</dbReference>
<protein>
    <recommendedName>
        <fullName evidence="1">Immunoglobulin V-set domain-containing protein</fullName>
    </recommendedName>
</protein>
<proteinExistence type="predicted"/>
<evidence type="ECO:0000313" key="2">
    <source>
        <dbReference type="Ensembl" id="ENSLOCP00000000730.1"/>
    </source>
</evidence>
<organism evidence="2 3">
    <name type="scientific">Lepisosteus oculatus</name>
    <name type="common">Spotted gar</name>
    <dbReference type="NCBI Taxonomy" id="7918"/>
    <lineage>
        <taxon>Eukaryota</taxon>
        <taxon>Metazoa</taxon>
        <taxon>Chordata</taxon>
        <taxon>Craniata</taxon>
        <taxon>Vertebrata</taxon>
        <taxon>Euteleostomi</taxon>
        <taxon>Actinopterygii</taxon>
        <taxon>Neopterygii</taxon>
        <taxon>Holostei</taxon>
        <taxon>Semionotiformes</taxon>
        <taxon>Lepisosteidae</taxon>
        <taxon>Lepisosteus</taxon>
    </lineage>
</organism>
<keyword evidence="3" id="KW-1185">Reference proteome</keyword>
<dbReference type="GO" id="GO:0006955">
    <property type="term" value="P:immune response"/>
    <property type="evidence" value="ECO:0000318"/>
    <property type="project" value="GO_Central"/>
</dbReference>
<evidence type="ECO:0000313" key="3">
    <source>
        <dbReference type="Proteomes" id="UP000018468"/>
    </source>
</evidence>
<dbReference type="GO" id="GO:0019814">
    <property type="term" value="C:immunoglobulin complex"/>
    <property type="evidence" value="ECO:0000318"/>
    <property type="project" value="GO_Central"/>
</dbReference>
<dbReference type="STRING" id="7918.ENSLOCP00000000730"/>
<dbReference type="InterPro" id="IPR013783">
    <property type="entry name" value="Ig-like_fold"/>
</dbReference>
<dbReference type="InterPro" id="IPR050150">
    <property type="entry name" value="IgV_Light_Chain"/>
</dbReference>
<dbReference type="Bgee" id="ENSLOCG00000000636">
    <property type="expression patterns" value="Expressed in bone element and 3 other cell types or tissues"/>
</dbReference>
<sequence length="115" mass="12768">ICRLFCVQSIVATTAAVGQALMSTAFIRRFSPLSSYLSWYLQKLGQAPQLLVYHGTTHQSGVPDRFAGIGSGTAFPLTFTVVQAEDAGDYYCQQRYSYPFTVIHAMKQKITNTVY</sequence>
<name>W5LX73_LEPOC</name>
<dbReference type="Pfam" id="PF07686">
    <property type="entry name" value="V-set"/>
    <property type="match status" value="1"/>
</dbReference>
<dbReference type="InParanoid" id="W5LX73"/>
<reference evidence="2" key="2">
    <citation type="submission" date="2025-08" db="UniProtKB">
        <authorList>
            <consortium name="Ensembl"/>
        </authorList>
    </citation>
    <scope>IDENTIFICATION</scope>
</reference>
<dbReference type="Proteomes" id="UP000018468">
    <property type="component" value="Unassembled WGS sequence"/>
</dbReference>
<dbReference type="PANTHER" id="PTHR23267">
    <property type="entry name" value="IMMUNOGLOBULIN LIGHT CHAIN"/>
    <property type="match status" value="1"/>
</dbReference>
<reference evidence="2" key="3">
    <citation type="submission" date="2025-09" db="UniProtKB">
        <authorList>
            <consortium name="Ensembl"/>
        </authorList>
    </citation>
    <scope>IDENTIFICATION</scope>
</reference>
<reference evidence="3" key="1">
    <citation type="submission" date="2011-12" db="EMBL/GenBank/DDBJ databases">
        <title>The Draft Genome of Lepisosteus oculatus.</title>
        <authorList>
            <consortium name="The Broad Institute Genome Assembly &amp; Analysis Group"/>
            <consortium name="Computational R&amp;D Group"/>
            <consortium name="and Sequencing Platform"/>
            <person name="Di Palma F."/>
            <person name="Alfoldi J."/>
            <person name="Johnson J."/>
            <person name="Berlin A."/>
            <person name="Gnerre S."/>
            <person name="Jaffe D."/>
            <person name="MacCallum I."/>
            <person name="Young S."/>
            <person name="Walker B.J."/>
            <person name="Lander E.S."/>
            <person name="Lindblad-Toh K."/>
        </authorList>
    </citation>
    <scope>NUCLEOTIDE SEQUENCE [LARGE SCALE GENOMIC DNA]</scope>
</reference>
<dbReference type="SUPFAM" id="SSF48726">
    <property type="entry name" value="Immunoglobulin"/>
    <property type="match status" value="1"/>
</dbReference>
<dbReference type="SMART" id="SM00406">
    <property type="entry name" value="IGv"/>
    <property type="match status" value="1"/>
</dbReference>
<feature type="domain" description="Immunoglobulin V-set" evidence="1">
    <location>
        <begin position="29"/>
        <end position="94"/>
    </location>
</feature>
<dbReference type="Ensembl" id="ENSLOCT00000000733.1">
    <property type="protein sequence ID" value="ENSLOCP00000000730.1"/>
    <property type="gene ID" value="ENSLOCG00000000636.1"/>
</dbReference>